<keyword evidence="9" id="KW-1185">Reference proteome</keyword>
<dbReference type="InterPro" id="IPR008271">
    <property type="entry name" value="Ser/Thr_kinase_AS"/>
</dbReference>
<dbReference type="PROSITE" id="PS50297">
    <property type="entry name" value="ANK_REP_REGION"/>
    <property type="match status" value="3"/>
</dbReference>
<keyword evidence="2" id="KW-0723">Serine/threonine-protein kinase</keyword>
<reference evidence="8 9" key="1">
    <citation type="journal article" date="2014" name="Genome Biol. Evol.">
        <title>The secreted proteins of Achlya hypogyna and Thraustotheca clavata identify the ancestral oomycete secretome and reveal gene acquisitions by horizontal gene transfer.</title>
        <authorList>
            <person name="Misner I."/>
            <person name="Blouin N."/>
            <person name="Leonard G."/>
            <person name="Richards T.A."/>
            <person name="Lane C.E."/>
        </authorList>
    </citation>
    <scope>NUCLEOTIDE SEQUENCE [LARGE SCALE GENOMIC DNA]</scope>
    <source>
        <strain evidence="8 9">ATCC 48635</strain>
    </source>
</reference>
<dbReference type="InterPro" id="IPR000719">
    <property type="entry name" value="Prot_kinase_dom"/>
</dbReference>
<feature type="repeat" description="ANK" evidence="5">
    <location>
        <begin position="101"/>
        <end position="133"/>
    </location>
</feature>
<feature type="binding site" evidence="6">
    <location>
        <position position="375"/>
    </location>
    <ligand>
        <name>ATP</name>
        <dbReference type="ChEBI" id="CHEBI:30616"/>
    </ligand>
</feature>
<dbReference type="GO" id="GO:0004674">
    <property type="term" value="F:protein serine/threonine kinase activity"/>
    <property type="evidence" value="ECO:0007669"/>
    <property type="project" value="UniProtKB-KW"/>
</dbReference>
<keyword evidence="8" id="KW-0418">Kinase</keyword>
<dbReference type="SMART" id="SM00248">
    <property type="entry name" value="ANK"/>
    <property type="match status" value="8"/>
</dbReference>
<keyword evidence="3 6" id="KW-0547">Nucleotide-binding</keyword>
<dbReference type="STRING" id="1202772.A0A1V9ZRL2"/>
<dbReference type="PRINTS" id="PR00109">
    <property type="entry name" value="TYRKINASE"/>
</dbReference>
<dbReference type="Gene3D" id="3.30.200.20">
    <property type="entry name" value="Phosphorylase Kinase, domain 1"/>
    <property type="match status" value="1"/>
</dbReference>
<dbReference type="EMBL" id="JNBR01000027">
    <property type="protein sequence ID" value="OQS00666.1"/>
    <property type="molecule type" value="Genomic_DNA"/>
</dbReference>
<dbReference type="InterPro" id="IPR002110">
    <property type="entry name" value="Ankyrin_rpt"/>
</dbReference>
<evidence type="ECO:0000259" key="7">
    <source>
        <dbReference type="PROSITE" id="PS50011"/>
    </source>
</evidence>
<dbReference type="InterPro" id="IPR011009">
    <property type="entry name" value="Kinase-like_dom_sf"/>
</dbReference>
<comment type="caution">
    <text evidence="8">The sequence shown here is derived from an EMBL/GenBank/DDBJ whole genome shotgun (WGS) entry which is preliminary data.</text>
</comment>
<dbReference type="PANTHER" id="PTHR44329:SF11">
    <property type="entry name" value="OS09G0443600 PROTEIN"/>
    <property type="match status" value="1"/>
</dbReference>
<evidence type="ECO:0000256" key="4">
    <source>
        <dbReference type="ARBA" id="ARBA00022840"/>
    </source>
</evidence>
<dbReference type="Gene3D" id="1.10.510.10">
    <property type="entry name" value="Transferase(Phosphotransferase) domain 1"/>
    <property type="match status" value="1"/>
</dbReference>
<dbReference type="Proteomes" id="UP000243579">
    <property type="component" value="Unassembled WGS sequence"/>
</dbReference>
<dbReference type="GO" id="GO:0005524">
    <property type="term" value="F:ATP binding"/>
    <property type="evidence" value="ECO:0007669"/>
    <property type="project" value="UniProtKB-UniRule"/>
</dbReference>
<dbReference type="Pfam" id="PF12796">
    <property type="entry name" value="Ank_2"/>
    <property type="match status" value="3"/>
</dbReference>
<feature type="repeat" description="ANK" evidence="5">
    <location>
        <begin position="37"/>
        <end position="69"/>
    </location>
</feature>
<dbReference type="PROSITE" id="PS00108">
    <property type="entry name" value="PROTEIN_KINASE_ST"/>
    <property type="match status" value="1"/>
</dbReference>
<dbReference type="SUPFAM" id="SSF48403">
    <property type="entry name" value="Ankyrin repeat"/>
    <property type="match status" value="1"/>
</dbReference>
<dbReference type="InterPro" id="IPR017441">
    <property type="entry name" value="Protein_kinase_ATP_BS"/>
</dbReference>
<feature type="domain" description="Protein kinase" evidence="7">
    <location>
        <begin position="348"/>
        <end position="600"/>
    </location>
</feature>
<evidence type="ECO:0000313" key="9">
    <source>
        <dbReference type="Proteomes" id="UP000243579"/>
    </source>
</evidence>
<organism evidence="8 9">
    <name type="scientific">Achlya hypogyna</name>
    <name type="common">Oomycete</name>
    <name type="synonym">Protoachlya hypogyna</name>
    <dbReference type="NCBI Taxonomy" id="1202772"/>
    <lineage>
        <taxon>Eukaryota</taxon>
        <taxon>Sar</taxon>
        <taxon>Stramenopiles</taxon>
        <taxon>Oomycota</taxon>
        <taxon>Saprolegniomycetes</taxon>
        <taxon>Saprolegniales</taxon>
        <taxon>Achlyaceae</taxon>
        <taxon>Achlya</taxon>
    </lineage>
</organism>
<keyword evidence="4 6" id="KW-0067">ATP-binding</keyword>
<dbReference type="SUPFAM" id="SSF56112">
    <property type="entry name" value="Protein kinase-like (PK-like)"/>
    <property type="match status" value="1"/>
</dbReference>
<dbReference type="InterPro" id="IPR001245">
    <property type="entry name" value="Ser-Thr/Tyr_kinase_cat_dom"/>
</dbReference>
<dbReference type="InterPro" id="IPR036770">
    <property type="entry name" value="Ankyrin_rpt-contain_sf"/>
</dbReference>
<dbReference type="Pfam" id="PF00069">
    <property type="entry name" value="Pkinase"/>
    <property type="match status" value="1"/>
</dbReference>
<evidence type="ECO:0000256" key="3">
    <source>
        <dbReference type="ARBA" id="ARBA00022741"/>
    </source>
</evidence>
<dbReference type="OrthoDB" id="248923at2759"/>
<dbReference type="SMART" id="SM00220">
    <property type="entry name" value="S_TKc"/>
    <property type="match status" value="1"/>
</dbReference>
<accession>A0A1V9ZRL2</accession>
<dbReference type="PROSITE" id="PS00107">
    <property type="entry name" value="PROTEIN_KINASE_ATP"/>
    <property type="match status" value="1"/>
</dbReference>
<dbReference type="AlphaFoldDB" id="A0A1V9ZRL2"/>
<evidence type="ECO:0000313" key="8">
    <source>
        <dbReference type="EMBL" id="OQS00666.1"/>
    </source>
</evidence>
<evidence type="ECO:0000256" key="6">
    <source>
        <dbReference type="PROSITE-ProRule" id="PRU10141"/>
    </source>
</evidence>
<feature type="repeat" description="ANK" evidence="5">
    <location>
        <begin position="296"/>
        <end position="328"/>
    </location>
</feature>
<evidence type="ECO:0000256" key="1">
    <source>
        <dbReference type="ARBA" id="ARBA00005843"/>
    </source>
</evidence>
<evidence type="ECO:0000256" key="2">
    <source>
        <dbReference type="ARBA" id="ARBA00022527"/>
    </source>
</evidence>
<dbReference type="PROSITE" id="PS50011">
    <property type="entry name" value="PROTEIN_KINASE_DOM"/>
    <property type="match status" value="1"/>
</dbReference>
<proteinExistence type="inferred from homology"/>
<gene>
    <name evidence="8" type="ORF">ACHHYP_02914</name>
</gene>
<protein>
    <submittedName>
        <fullName evidence="8">Protein kinase</fullName>
    </submittedName>
</protein>
<sequence>MGNSGATALYRAAGNGHEAAVRLLLEAKADVNKPNDIGETPLYEAAIHGHDGIVALLLGAGADVDAPDAVAFELQPAENGRARVVAHLLTVCADVTASGTNRTTPLFLAASEGHADVVAQLVAAGADANTRNQAGESAICRAASKGHVRVVEALELCKAVAVAARANHAPVMELLLRTATPVNGTPKALAWDIIANREVCLSAAVREGDVSQARHLLRQSTNPNVVDHEGEPLLHVALRLHRSDMAVELIHTAGTDVDCLSTTGRSALTVALQATFTAVVQALVMADADANLVDAAGATPLLAAIDLGLDDVAGLLIDANADVRIASAYPAERYGADDAQVDSSMHVLFDAGPIGVGASAVVYRGTHRGAEVAVKLSNPQGVDSVLSEIEHMTQHRSPYLVPLLAVSRSTKAPEMVLELMAGGDLRRYLEAKRQSQPTAVDVSALEVAWVVAHALWDLHDMGVMHRDLKSHNVLLCPRNYIKVADLGSAKDLQAVMTTGCGSVGWMAPEVLASGTSYGFPADIYSFGVLLTELDTLQPPFADSILSGFQIADAVRLEGRRPRVSSSCPPWMKDLVEACLAQDPAARPTAEQVVARLAPLMQRPAVASLQQIGSHAIVAKTALPGASKDALPLALTDRPGVKAAIPCATCDAPNALVATECSACGVLQPPPDKKLAHLAVRLAAVAGAGVDATIPCEACFGVSPLDVSECEHCHDRLPSTTEKLRILARRWDFAQRTVAT</sequence>
<dbReference type="PANTHER" id="PTHR44329">
    <property type="entry name" value="SERINE/THREONINE-PROTEIN KINASE TNNI3K-RELATED"/>
    <property type="match status" value="1"/>
</dbReference>
<dbReference type="PROSITE" id="PS50088">
    <property type="entry name" value="ANK_REPEAT"/>
    <property type="match status" value="4"/>
</dbReference>
<comment type="similarity">
    <text evidence="1">Belongs to the protein kinase superfamily. TKL Ser/Thr protein kinase family.</text>
</comment>
<dbReference type="Gene3D" id="1.25.40.20">
    <property type="entry name" value="Ankyrin repeat-containing domain"/>
    <property type="match status" value="3"/>
</dbReference>
<dbReference type="InterPro" id="IPR051681">
    <property type="entry name" value="Ser/Thr_Kinases-Pseudokinases"/>
</dbReference>
<feature type="repeat" description="ANK" evidence="5">
    <location>
        <begin position="4"/>
        <end position="36"/>
    </location>
</feature>
<keyword evidence="8" id="KW-0808">Transferase</keyword>
<name>A0A1V9ZRL2_ACHHY</name>
<keyword evidence="5" id="KW-0040">ANK repeat</keyword>
<evidence type="ECO:0000256" key="5">
    <source>
        <dbReference type="PROSITE-ProRule" id="PRU00023"/>
    </source>
</evidence>